<dbReference type="GO" id="GO:0042171">
    <property type="term" value="F:lysophosphatidic acid acyltransferase activity"/>
    <property type="evidence" value="ECO:0007669"/>
    <property type="project" value="TreeGrafter"/>
</dbReference>
<reference evidence="2 3" key="1">
    <citation type="submission" date="2020-06" db="EMBL/GenBank/DDBJ databases">
        <title>The yeast mating-type switching endonuclease HO is a domesticated member of an unorthodox homing genetic element family.</title>
        <authorList>
            <person name="Coughlan A.Y."/>
            <person name="Lombardi L."/>
            <person name="Braun-Galleani S."/>
            <person name="Martos A.R."/>
            <person name="Galeote V."/>
            <person name="Bigey F."/>
            <person name="Dequin S."/>
            <person name="Byrne K.P."/>
            <person name="Wolfe K.H."/>
        </authorList>
    </citation>
    <scope>NUCLEOTIDE SEQUENCE [LARGE SCALE GENOMIC DNA]</scope>
    <source>
        <strain evidence="2 3">CBS764</strain>
    </source>
</reference>
<feature type="domain" description="AB hydrolase-1" evidence="1">
    <location>
        <begin position="113"/>
        <end position="417"/>
    </location>
</feature>
<evidence type="ECO:0000313" key="3">
    <source>
        <dbReference type="Proteomes" id="UP000515788"/>
    </source>
</evidence>
<keyword evidence="3" id="KW-1185">Reference proteome</keyword>
<protein>
    <recommendedName>
        <fullName evidence="1">AB hydrolase-1 domain-containing protein</fullName>
    </recommendedName>
</protein>
<organism evidence="2 3">
    <name type="scientific">Torulaspora globosa</name>
    <dbReference type="NCBI Taxonomy" id="48254"/>
    <lineage>
        <taxon>Eukaryota</taxon>
        <taxon>Fungi</taxon>
        <taxon>Dikarya</taxon>
        <taxon>Ascomycota</taxon>
        <taxon>Saccharomycotina</taxon>
        <taxon>Saccharomycetes</taxon>
        <taxon>Saccharomycetales</taxon>
        <taxon>Saccharomycetaceae</taxon>
        <taxon>Torulaspora</taxon>
    </lineage>
</organism>
<dbReference type="KEGG" id="tgb:HG536_0C01710"/>
<dbReference type="InterPro" id="IPR000073">
    <property type="entry name" value="AB_hydrolase_1"/>
</dbReference>
<proteinExistence type="predicted"/>
<dbReference type="GO" id="GO:0004623">
    <property type="term" value="F:phospholipase A2 activity"/>
    <property type="evidence" value="ECO:0007669"/>
    <property type="project" value="TreeGrafter"/>
</dbReference>
<dbReference type="OrthoDB" id="7457040at2759"/>
<evidence type="ECO:0000259" key="1">
    <source>
        <dbReference type="Pfam" id="PF00561"/>
    </source>
</evidence>
<dbReference type="Gene3D" id="3.40.50.1820">
    <property type="entry name" value="alpha/beta hydrolase"/>
    <property type="match status" value="1"/>
</dbReference>
<accession>A0A7G3ZER7</accession>
<gene>
    <name evidence="2" type="ORF">HG536_0C01710</name>
</gene>
<dbReference type="AlphaFoldDB" id="A0A7G3ZER7"/>
<dbReference type="GeneID" id="59325140"/>
<dbReference type="EMBL" id="CP059248">
    <property type="protein sequence ID" value="QLL32003.1"/>
    <property type="molecule type" value="Genomic_DNA"/>
</dbReference>
<dbReference type="InterPro" id="IPR029058">
    <property type="entry name" value="AB_hydrolase_fold"/>
</dbReference>
<dbReference type="Pfam" id="PF00561">
    <property type="entry name" value="Abhydrolase_1"/>
    <property type="match status" value="1"/>
</dbReference>
<sequence length="431" mass="49997">MVISVRPGFYIRGFSSARTAVKDYSLQAKIVKRLLNPPVNLSEEEQRARPTIRMWLSRWNDTKETERELKEFQDKIMQDVQVAGTKENELSADGINQWHFHNSTASKITTPTLLVHGYAASSMAYYRTFSGLSENIRDLYAIDLPANGLSKDLPFKAPKQEPQPLKVKYIDEDKFSIPCEIDVQRNKEIIEHCENYYLDKIEDWRKMNRLEKINLVGHSYGGYLSFKYALKYPSSVEKLCLVSPAGVESSIFSINNKFNAKETYTLDMEDPSSKFYLRKRQVPAFIFKNQSDILRWMGPLGAKLTWSYITSAYKRLPTVEYKEYLFELIYGRGGIPLTARQIFTTLFTRHLLARDPIMDSLDKLQAKNVLLLYGHHDWMNKFAGYKMVERLNSSRRDTSADYMEVPEAGHNLMLDNPQFFNNSLIEFLSTK</sequence>
<name>A0A7G3ZER7_9SACH</name>
<dbReference type="GO" id="GO:0006654">
    <property type="term" value="P:phosphatidic acid biosynthetic process"/>
    <property type="evidence" value="ECO:0007669"/>
    <property type="project" value="TreeGrafter"/>
</dbReference>
<evidence type="ECO:0000313" key="2">
    <source>
        <dbReference type="EMBL" id="QLL32003.1"/>
    </source>
</evidence>
<dbReference type="RefSeq" id="XP_037138678.1">
    <property type="nucleotide sequence ID" value="XM_037282783.1"/>
</dbReference>
<dbReference type="Proteomes" id="UP000515788">
    <property type="component" value="Chromosome 3"/>
</dbReference>
<dbReference type="GO" id="GO:0055088">
    <property type="term" value="P:lipid homeostasis"/>
    <property type="evidence" value="ECO:0007669"/>
    <property type="project" value="TreeGrafter"/>
</dbReference>
<dbReference type="SUPFAM" id="SSF53474">
    <property type="entry name" value="alpha/beta-Hydrolases"/>
    <property type="match status" value="1"/>
</dbReference>
<dbReference type="PANTHER" id="PTHR42886:SF23">
    <property type="entry name" value="1-ACYLGLYCEROL-3-PHOSPHATE O-ACYLTRANSFERASE ICT1-RELATED"/>
    <property type="match status" value="1"/>
</dbReference>
<dbReference type="GO" id="GO:0035965">
    <property type="term" value="P:cardiolipin acyl-chain remodeling"/>
    <property type="evidence" value="ECO:0007669"/>
    <property type="project" value="TreeGrafter"/>
</dbReference>
<dbReference type="PANTHER" id="PTHR42886">
    <property type="entry name" value="RE40534P-RELATED"/>
    <property type="match status" value="1"/>
</dbReference>
<dbReference type="GO" id="GO:0005743">
    <property type="term" value="C:mitochondrial inner membrane"/>
    <property type="evidence" value="ECO:0007669"/>
    <property type="project" value="TreeGrafter"/>
</dbReference>